<organism evidence="1 2">
    <name type="scientific">Aspergillus aculeatinus CBS 121060</name>
    <dbReference type="NCBI Taxonomy" id="1448322"/>
    <lineage>
        <taxon>Eukaryota</taxon>
        <taxon>Fungi</taxon>
        <taxon>Dikarya</taxon>
        <taxon>Ascomycota</taxon>
        <taxon>Pezizomycotina</taxon>
        <taxon>Eurotiomycetes</taxon>
        <taxon>Eurotiomycetidae</taxon>
        <taxon>Eurotiales</taxon>
        <taxon>Aspergillaceae</taxon>
        <taxon>Aspergillus</taxon>
        <taxon>Aspergillus subgen. Circumdati</taxon>
    </lineage>
</organism>
<dbReference type="EMBL" id="KZ824981">
    <property type="protein sequence ID" value="RAH66568.1"/>
    <property type="molecule type" value="Genomic_DNA"/>
</dbReference>
<accession>A0ACD1GZ19</accession>
<evidence type="ECO:0000313" key="2">
    <source>
        <dbReference type="Proteomes" id="UP000249661"/>
    </source>
</evidence>
<name>A0ACD1GZ19_9EURO</name>
<keyword evidence="2" id="KW-1185">Reference proteome</keyword>
<dbReference type="Proteomes" id="UP000249661">
    <property type="component" value="Unassembled WGS sequence"/>
</dbReference>
<sequence>MRWVLLVYFWLFWVPAQSTDTSFQSLFVVKTDTDNNGGCAQYLDQFETFIAECKELVNAGLQVFEDAAKPVSTREGRVARSYLWTYFRINDDAQAMASVKNYLTRVKDFLGGETSTDKAHLYCNDEWLEKEHLTDAAKDKDGNDRWQDYPDGSRAPYAIFQIPEYREYLFFKNDDGMWEPISDKVPYWSDDLKDYIFDSDYEGGTYCTPAANLAVTQERTTPKTMTFCPRALRSRNYVTRTLGSRAPTRGDSIQVNVPLSGTLYHELFHLVIGNYHTYDLEYLWSKQQKALEINPYQAVKNQDRDYLSLLRENPETYLFFSVGYWYFQQTRWGTVAKPNRRWSFHSGVAELIQ</sequence>
<gene>
    <name evidence="1" type="ORF">BO66DRAFT_441918</name>
</gene>
<proteinExistence type="predicted"/>
<protein>
    <submittedName>
        <fullName evidence="1">Uncharacterized protein</fullName>
    </submittedName>
</protein>
<evidence type="ECO:0000313" key="1">
    <source>
        <dbReference type="EMBL" id="RAH66568.1"/>
    </source>
</evidence>
<reference evidence="1" key="1">
    <citation type="submission" date="2018-02" db="EMBL/GenBank/DDBJ databases">
        <title>The genomes of Aspergillus section Nigri reveals drivers in fungal speciation.</title>
        <authorList>
            <consortium name="DOE Joint Genome Institute"/>
            <person name="Vesth T.C."/>
            <person name="Nybo J."/>
            <person name="Theobald S."/>
            <person name="Brandl J."/>
            <person name="Frisvad J.C."/>
            <person name="Nielsen K.F."/>
            <person name="Lyhne E.K."/>
            <person name="Kogle M.E."/>
            <person name="Kuo A."/>
            <person name="Riley R."/>
            <person name="Clum A."/>
            <person name="Nolan M."/>
            <person name="Lipzen A."/>
            <person name="Salamov A."/>
            <person name="Henrissat B."/>
            <person name="Wiebenga A."/>
            <person name="De vries R.P."/>
            <person name="Grigoriev I.V."/>
            <person name="Mortensen U.H."/>
            <person name="Andersen M.R."/>
            <person name="Baker S.E."/>
        </authorList>
    </citation>
    <scope>NUCLEOTIDE SEQUENCE</scope>
    <source>
        <strain evidence="1">CBS 121060</strain>
    </source>
</reference>